<evidence type="ECO:0000313" key="4">
    <source>
        <dbReference type="Proteomes" id="UP001259982"/>
    </source>
</evidence>
<dbReference type="InterPro" id="IPR027471">
    <property type="entry name" value="YbeD-like_sf"/>
</dbReference>
<protein>
    <recommendedName>
        <fullName evidence="2">UPF0250 protein RM531_11550</fullName>
    </recommendedName>
</protein>
<keyword evidence="4" id="KW-1185">Reference proteome</keyword>
<dbReference type="PANTHER" id="PTHR38036">
    <property type="entry name" value="UPF0250 PROTEIN YBED"/>
    <property type="match status" value="1"/>
</dbReference>
<dbReference type="HAMAP" id="MF_00659">
    <property type="entry name" value="UPF0250"/>
    <property type="match status" value="1"/>
</dbReference>
<dbReference type="PANTHER" id="PTHR38036:SF1">
    <property type="entry name" value="UPF0250 PROTEIN YBED"/>
    <property type="match status" value="1"/>
</dbReference>
<dbReference type="SUPFAM" id="SSF117991">
    <property type="entry name" value="YbeD/HP0495-like"/>
    <property type="match status" value="1"/>
</dbReference>
<comment type="similarity">
    <text evidence="1 2">Belongs to the UPF0250 family.</text>
</comment>
<reference evidence="3 4" key="1">
    <citation type="submission" date="2023-09" db="EMBL/GenBank/DDBJ databases">
        <authorList>
            <person name="Rey-Velasco X."/>
        </authorList>
    </citation>
    <scope>NUCLEOTIDE SEQUENCE [LARGE SCALE GENOMIC DNA]</scope>
    <source>
        <strain evidence="3 4">P385</strain>
    </source>
</reference>
<evidence type="ECO:0000256" key="1">
    <source>
        <dbReference type="ARBA" id="ARBA00008460"/>
    </source>
</evidence>
<comment type="caution">
    <text evidence="3">The sequence shown here is derived from an EMBL/GenBank/DDBJ whole genome shotgun (WGS) entry which is preliminary data.</text>
</comment>
<name>A0ABU3BAH2_9GAMM</name>
<dbReference type="RefSeq" id="WP_311659428.1">
    <property type="nucleotide sequence ID" value="NZ_JAVRHY010000010.1"/>
</dbReference>
<accession>A0ABU3BAH2</accession>
<evidence type="ECO:0000256" key="2">
    <source>
        <dbReference type="HAMAP-Rule" id="MF_00659"/>
    </source>
</evidence>
<dbReference type="InterPro" id="IPR007454">
    <property type="entry name" value="UPF0250_YbeD-like"/>
</dbReference>
<gene>
    <name evidence="3" type="ORF">RM531_11550</name>
</gene>
<organism evidence="3 4">
    <name type="scientific">Spectribacter acetivorans</name>
    <dbReference type="NCBI Taxonomy" id="3075603"/>
    <lineage>
        <taxon>Bacteria</taxon>
        <taxon>Pseudomonadati</taxon>
        <taxon>Pseudomonadota</taxon>
        <taxon>Gammaproteobacteria</taxon>
        <taxon>Salinisphaerales</taxon>
        <taxon>Salinisphaeraceae</taxon>
        <taxon>Spectribacter</taxon>
    </lineage>
</organism>
<sequence length="87" mass="9832">MTDDSLLEFPCRFPIKVFGAHDGHFEQQIFDLLKPHVPELSQDDLTRNPSRKGNYVAITVDVLARDRAQLDAIYEDLTACDAVLMAL</sequence>
<dbReference type="Gene3D" id="3.30.70.260">
    <property type="match status" value="1"/>
</dbReference>
<proteinExistence type="inferred from homology"/>
<dbReference type="EMBL" id="JAVRHY010000010">
    <property type="protein sequence ID" value="MDT0619110.1"/>
    <property type="molecule type" value="Genomic_DNA"/>
</dbReference>
<dbReference type="Proteomes" id="UP001259982">
    <property type="component" value="Unassembled WGS sequence"/>
</dbReference>
<dbReference type="Pfam" id="PF04359">
    <property type="entry name" value="DUF493"/>
    <property type="match status" value="1"/>
</dbReference>
<evidence type="ECO:0000313" key="3">
    <source>
        <dbReference type="EMBL" id="MDT0619110.1"/>
    </source>
</evidence>